<proteinExistence type="inferred from homology"/>
<evidence type="ECO:0000313" key="8">
    <source>
        <dbReference type="Proteomes" id="UP001597541"/>
    </source>
</evidence>
<dbReference type="PROSITE" id="PS51257">
    <property type="entry name" value="PROKAR_LIPOPROTEIN"/>
    <property type="match status" value="1"/>
</dbReference>
<keyword evidence="5" id="KW-0574">Periplasm</keyword>
<name>A0ABW5PB04_9BACL</name>
<dbReference type="Proteomes" id="UP001597541">
    <property type="component" value="Unassembled WGS sequence"/>
</dbReference>
<feature type="signal peptide" evidence="6">
    <location>
        <begin position="1"/>
        <end position="27"/>
    </location>
</feature>
<evidence type="ECO:0000256" key="3">
    <source>
        <dbReference type="ARBA" id="ARBA00022448"/>
    </source>
</evidence>
<dbReference type="PROSITE" id="PS00757">
    <property type="entry name" value="PROK_SULFATE_BIND_2"/>
    <property type="match status" value="1"/>
</dbReference>
<dbReference type="NCBIfam" id="TIGR00971">
    <property type="entry name" value="3a0106s03"/>
    <property type="match status" value="1"/>
</dbReference>
<sequence>METMKTNRVRKWLMTSTAALTLITVLAGCSSDGNAGKENAAQGSTSQAKGKVELLNVSYDPTRELYEAVNESFAAYWKEESGQTVTIKQSHGGSGKQSRAVIDGLKADIVTLALGYDIDSIASKGLIKEDWQQRLQDNSSPYTSTIVFLVRKGNPKGIKDWADLTKDGVEVITPNPKTSGGARWNYLAAWGYASKQFGGDETKIKEFMNKLFANVPVLDSGARASTTTFVERGLGDVLIAWENEAYLSVNELGKDKFEIVYPSMSIVAEPPVAVVDKNVDKNGTREVAEAYLEYLYTEEAQVIEAKNYYRPRLASVAEQYAEQFPDIPMLTIDQDFGGWAEAQQKHFADGGTFDEIYTKQ</sequence>
<evidence type="ECO:0000313" key="7">
    <source>
        <dbReference type="EMBL" id="MFD2612190.1"/>
    </source>
</evidence>
<dbReference type="SUPFAM" id="SSF53850">
    <property type="entry name" value="Periplasmic binding protein-like II"/>
    <property type="match status" value="1"/>
</dbReference>
<organism evidence="7 8">
    <name type="scientific">Paenibacillus gansuensis</name>
    <dbReference type="NCBI Taxonomy" id="306542"/>
    <lineage>
        <taxon>Bacteria</taxon>
        <taxon>Bacillati</taxon>
        <taxon>Bacillota</taxon>
        <taxon>Bacilli</taxon>
        <taxon>Bacillales</taxon>
        <taxon>Paenibacillaceae</taxon>
        <taxon>Paenibacillus</taxon>
    </lineage>
</organism>
<comment type="subcellular location">
    <subcellularLocation>
        <location evidence="1">Periplasm</location>
    </subcellularLocation>
</comment>
<evidence type="ECO:0000256" key="2">
    <source>
        <dbReference type="ARBA" id="ARBA00006099"/>
    </source>
</evidence>
<reference evidence="8" key="1">
    <citation type="journal article" date="2019" name="Int. J. Syst. Evol. Microbiol.">
        <title>The Global Catalogue of Microorganisms (GCM) 10K type strain sequencing project: providing services to taxonomists for standard genome sequencing and annotation.</title>
        <authorList>
            <consortium name="The Broad Institute Genomics Platform"/>
            <consortium name="The Broad Institute Genome Sequencing Center for Infectious Disease"/>
            <person name="Wu L."/>
            <person name="Ma J."/>
        </authorList>
    </citation>
    <scope>NUCLEOTIDE SEQUENCE [LARGE SCALE GENOMIC DNA]</scope>
    <source>
        <strain evidence="8">KCTC 3950</strain>
    </source>
</reference>
<evidence type="ECO:0000256" key="6">
    <source>
        <dbReference type="SAM" id="SignalP"/>
    </source>
</evidence>
<dbReference type="EMBL" id="JBHUME010000005">
    <property type="protein sequence ID" value="MFD2612190.1"/>
    <property type="molecule type" value="Genomic_DNA"/>
</dbReference>
<evidence type="ECO:0000256" key="5">
    <source>
        <dbReference type="ARBA" id="ARBA00022764"/>
    </source>
</evidence>
<keyword evidence="3" id="KW-0813">Transport</keyword>
<keyword evidence="4 6" id="KW-0732">Signal</keyword>
<keyword evidence="8" id="KW-1185">Reference proteome</keyword>
<dbReference type="NCBIfam" id="NF008106">
    <property type="entry name" value="PRK10852.1"/>
    <property type="match status" value="1"/>
</dbReference>
<accession>A0ABW5PB04</accession>
<dbReference type="PANTHER" id="PTHR30368:SF2">
    <property type="entry name" value="SULFATE-BINDING PROTEIN"/>
    <property type="match status" value="1"/>
</dbReference>
<feature type="chain" id="PRO_5047148573" evidence="6">
    <location>
        <begin position="28"/>
        <end position="360"/>
    </location>
</feature>
<dbReference type="Gene3D" id="3.40.190.10">
    <property type="entry name" value="Periplasmic binding protein-like II"/>
    <property type="match status" value="2"/>
</dbReference>
<gene>
    <name evidence="7" type="ORF">ACFSUF_07070</name>
</gene>
<dbReference type="NCBIfam" id="NF008022">
    <property type="entry name" value="PRK10752.1"/>
    <property type="match status" value="1"/>
</dbReference>
<dbReference type="InterPro" id="IPR034408">
    <property type="entry name" value="Sulphate/thiosulphate_BS"/>
</dbReference>
<evidence type="ECO:0000256" key="1">
    <source>
        <dbReference type="ARBA" id="ARBA00004418"/>
    </source>
</evidence>
<dbReference type="Pfam" id="PF13531">
    <property type="entry name" value="SBP_bac_11"/>
    <property type="match status" value="1"/>
</dbReference>
<dbReference type="CDD" id="cd01005">
    <property type="entry name" value="PBP2_CysP"/>
    <property type="match status" value="1"/>
</dbReference>
<evidence type="ECO:0000256" key="4">
    <source>
        <dbReference type="ARBA" id="ARBA00022729"/>
    </source>
</evidence>
<dbReference type="InterPro" id="IPR005669">
    <property type="entry name" value="Thiosulph/SO4-bd"/>
</dbReference>
<comment type="similarity">
    <text evidence="2">Belongs to the prokaryotic sulfate-binding protein family.</text>
</comment>
<comment type="caution">
    <text evidence="7">The sequence shown here is derived from an EMBL/GenBank/DDBJ whole genome shotgun (WGS) entry which is preliminary data.</text>
</comment>
<dbReference type="PANTHER" id="PTHR30368">
    <property type="entry name" value="SULFATE-BINDING PROTEIN"/>
    <property type="match status" value="1"/>
</dbReference>
<dbReference type="RefSeq" id="WP_377601484.1">
    <property type="nucleotide sequence ID" value="NZ_JBHUME010000005.1"/>
</dbReference>
<protein>
    <submittedName>
        <fullName evidence="7">Sulfate ABC transporter substrate-binding protein</fullName>
    </submittedName>
</protein>